<reference evidence="12 13" key="1">
    <citation type="submission" date="2017-04" db="EMBL/GenBank/DDBJ databases">
        <title>Function of individual gut microbiota members based on whole genome sequencing of pure cultures obtained from chicken caecum.</title>
        <authorList>
            <person name="Medvecky M."/>
            <person name="Cejkova D."/>
            <person name="Polansky O."/>
            <person name="Karasova D."/>
            <person name="Kubasova T."/>
            <person name="Cizek A."/>
            <person name="Rychlik I."/>
        </authorList>
    </citation>
    <scope>NUCLEOTIDE SEQUENCE [LARGE SCALE GENOMIC DNA]</scope>
    <source>
        <strain evidence="12">An179</strain>
        <strain evidence="13">An180</strain>
    </source>
</reference>
<dbReference type="CDD" id="cd01562">
    <property type="entry name" value="Thr-dehyd"/>
    <property type="match status" value="1"/>
</dbReference>
<dbReference type="FunFam" id="3.40.50.1100:FF:000007">
    <property type="entry name" value="L-threonine dehydratase catabolic TdcB"/>
    <property type="match status" value="1"/>
</dbReference>
<dbReference type="SUPFAM" id="SSF53686">
    <property type="entry name" value="Tryptophan synthase beta subunit-like PLP-dependent enzymes"/>
    <property type="match status" value="1"/>
</dbReference>
<keyword evidence="5" id="KW-0663">Pyridoxal phosphate</keyword>
<dbReference type="EC" id="4.3.1.19" evidence="4"/>
<evidence type="ECO:0000313" key="10">
    <source>
        <dbReference type="EMBL" id="OUP52800.1"/>
    </source>
</evidence>
<comment type="cofactor">
    <cofactor evidence="2">
        <name>pyridoxal 5'-phosphate</name>
        <dbReference type="ChEBI" id="CHEBI:597326"/>
    </cofactor>
</comment>
<comment type="similarity">
    <text evidence="3">Belongs to the serine/threonine dehydratase family.</text>
</comment>
<dbReference type="PANTHER" id="PTHR48078">
    <property type="entry name" value="THREONINE DEHYDRATASE, MITOCHONDRIAL-RELATED"/>
    <property type="match status" value="1"/>
</dbReference>
<dbReference type="Proteomes" id="UP000195897">
    <property type="component" value="Unassembled WGS sequence"/>
</dbReference>
<evidence type="ECO:0000313" key="13">
    <source>
        <dbReference type="Proteomes" id="UP000195897"/>
    </source>
</evidence>
<organism evidence="11 12">
    <name type="scientific">Butyricicoccus pullicaecorum</name>
    <dbReference type="NCBI Taxonomy" id="501571"/>
    <lineage>
        <taxon>Bacteria</taxon>
        <taxon>Bacillati</taxon>
        <taxon>Bacillota</taxon>
        <taxon>Clostridia</taxon>
        <taxon>Eubacteriales</taxon>
        <taxon>Butyricicoccaceae</taxon>
        <taxon>Butyricicoccus</taxon>
    </lineage>
</organism>
<gene>
    <name evidence="11" type="ORF">B5F15_10170</name>
    <name evidence="10" type="ORF">B5F17_07395</name>
</gene>
<dbReference type="GO" id="GO:0009097">
    <property type="term" value="P:isoleucine biosynthetic process"/>
    <property type="evidence" value="ECO:0007669"/>
    <property type="project" value="TreeGrafter"/>
</dbReference>
<keyword evidence="6 11" id="KW-0456">Lyase</keyword>
<proteinExistence type="inferred from homology"/>
<comment type="function">
    <text evidence="7">Catalyzes the anaerobic formation of alpha-ketobutyrate and ammonia from threonine in a two-step reaction. The first step involved a dehydration of threonine and a production of enamine intermediates (aminocrotonate), which tautomerizes to its imine form (iminobutyrate). Both intermediates are unstable and short-lived. The second step is the nonenzymatic hydrolysis of the enamine/imine intermediates to form 2-ketobutyrate and free ammonia. In the low water environment of the cell, the second step is accelerated by RidA.</text>
</comment>
<dbReference type="PANTHER" id="PTHR48078:SF6">
    <property type="entry name" value="L-THREONINE DEHYDRATASE CATABOLIC TDCB"/>
    <property type="match status" value="1"/>
</dbReference>
<dbReference type="STRING" id="501571.GCA_900143195_00903"/>
<dbReference type="GO" id="GO:0006565">
    <property type="term" value="P:L-serine catabolic process"/>
    <property type="evidence" value="ECO:0007669"/>
    <property type="project" value="TreeGrafter"/>
</dbReference>
<reference evidence="11" key="2">
    <citation type="journal article" date="2018" name="BMC Genomics">
        <title>Whole genome sequencing and function prediction of 133 gut anaerobes isolated from chicken caecum in pure cultures.</title>
        <authorList>
            <person name="Medvecky M."/>
            <person name="Cejkova D."/>
            <person name="Polansky O."/>
            <person name="Karasova D."/>
            <person name="Kubasova T."/>
            <person name="Cizek A."/>
            <person name="Rychlik I."/>
        </authorList>
    </citation>
    <scope>NUCLEOTIDE SEQUENCE</scope>
    <source>
        <strain evidence="11">An179</strain>
        <strain evidence="10">An180</strain>
    </source>
</reference>
<evidence type="ECO:0000256" key="6">
    <source>
        <dbReference type="ARBA" id="ARBA00023239"/>
    </source>
</evidence>
<dbReference type="GO" id="GO:0006567">
    <property type="term" value="P:L-threonine catabolic process"/>
    <property type="evidence" value="ECO:0007669"/>
    <property type="project" value="InterPro"/>
</dbReference>
<dbReference type="EMBL" id="NFKK01000007">
    <property type="protein sequence ID" value="OUP52800.1"/>
    <property type="molecule type" value="Genomic_DNA"/>
</dbReference>
<accession>A0A1Y4LL95</accession>
<dbReference type="InterPro" id="IPR001926">
    <property type="entry name" value="TrpB-like_PALP"/>
</dbReference>
<name>A0A1Y4LL95_9FIRM</name>
<comment type="catalytic activity">
    <reaction evidence="1">
        <text>L-threonine = 2-oxobutanoate + NH4(+)</text>
        <dbReference type="Rhea" id="RHEA:22108"/>
        <dbReference type="ChEBI" id="CHEBI:16763"/>
        <dbReference type="ChEBI" id="CHEBI:28938"/>
        <dbReference type="ChEBI" id="CHEBI:57926"/>
        <dbReference type="EC" id="4.3.1.19"/>
    </reaction>
</comment>
<dbReference type="InterPro" id="IPR044561">
    <property type="entry name" value="ACT_ThrD-II-like"/>
</dbReference>
<evidence type="ECO:0000313" key="11">
    <source>
        <dbReference type="EMBL" id="OUP57464.1"/>
    </source>
</evidence>
<dbReference type="AlphaFoldDB" id="A0A1Y4LL95"/>
<dbReference type="CDD" id="cd04886">
    <property type="entry name" value="ACT_ThrD-II-like"/>
    <property type="match status" value="1"/>
</dbReference>
<dbReference type="InterPro" id="IPR005789">
    <property type="entry name" value="Thr_deHydtase_catblc"/>
</dbReference>
<evidence type="ECO:0000256" key="2">
    <source>
        <dbReference type="ARBA" id="ARBA00001933"/>
    </source>
</evidence>
<dbReference type="InterPro" id="IPR050147">
    <property type="entry name" value="Ser/Thr_Dehydratase"/>
</dbReference>
<protein>
    <recommendedName>
        <fullName evidence="4">threonine ammonia-lyase</fullName>
        <ecNumber evidence="4">4.3.1.19</ecNumber>
    </recommendedName>
    <alternativeName>
        <fullName evidence="8">Threonine deaminase</fullName>
    </alternativeName>
</protein>
<evidence type="ECO:0000256" key="7">
    <source>
        <dbReference type="ARBA" id="ARBA00025527"/>
    </source>
</evidence>
<feature type="domain" description="Tryptophan synthase beta chain-like PALP" evidence="9">
    <location>
        <begin position="21"/>
        <end position="303"/>
    </location>
</feature>
<evidence type="ECO:0000256" key="3">
    <source>
        <dbReference type="ARBA" id="ARBA00010869"/>
    </source>
</evidence>
<dbReference type="Proteomes" id="UP000195326">
    <property type="component" value="Unassembled WGS sequence"/>
</dbReference>
<sequence>MLTVNDFQEAAARLKNVIHTIPLSTSCTFSAMTGAEVYLKYENQQKTGSFKVRGAYNKIMKRYMEGNLKAVVASSAGNHAQGVAFAAASVGVPATIVMPRSAPIAKVAATEGYGAKVVLHGSVYDETYQKACEIIEQTGAELIHPFNDEDVMAGQGTIGLEILSDLPTVDMIFVPAGGGGLISGVAACVKQINPRIQVIGVQAEGASAIVDSFHQDSIRPTATAHTIADGIAVKEPGDLTMQYINQYVDQMVTVSDAEIASTILMLLERTKQVVEPAGAASLAAVLNQKVDIKGKKVVCVMSGGNIDVSFIHKVVEKGLVTRHRHIKFSTIMPDVPGALENFAHIVAEQNANVILFNHDRVAADLDIDEAIIEVVCEVSGDEHANRLLKALKKGGYDIYSKKQGGYELFNKK</sequence>
<evidence type="ECO:0000256" key="4">
    <source>
        <dbReference type="ARBA" id="ARBA00012096"/>
    </source>
</evidence>
<evidence type="ECO:0000313" key="12">
    <source>
        <dbReference type="Proteomes" id="UP000195326"/>
    </source>
</evidence>
<dbReference type="NCBIfam" id="TIGR01127">
    <property type="entry name" value="ilvA_1Cterm"/>
    <property type="match status" value="1"/>
</dbReference>
<evidence type="ECO:0000256" key="1">
    <source>
        <dbReference type="ARBA" id="ARBA00001274"/>
    </source>
</evidence>
<dbReference type="EMBL" id="NFKL01000013">
    <property type="protein sequence ID" value="OUP57464.1"/>
    <property type="molecule type" value="Genomic_DNA"/>
</dbReference>
<dbReference type="InterPro" id="IPR036052">
    <property type="entry name" value="TrpB-like_PALP_sf"/>
</dbReference>
<evidence type="ECO:0000256" key="5">
    <source>
        <dbReference type="ARBA" id="ARBA00022898"/>
    </source>
</evidence>
<evidence type="ECO:0000259" key="9">
    <source>
        <dbReference type="Pfam" id="PF00291"/>
    </source>
</evidence>
<dbReference type="GO" id="GO:0003941">
    <property type="term" value="F:L-serine ammonia-lyase activity"/>
    <property type="evidence" value="ECO:0007669"/>
    <property type="project" value="TreeGrafter"/>
</dbReference>
<dbReference type="RefSeq" id="WP_016147610.1">
    <property type="nucleotide sequence ID" value="NZ_CABKSA010000001.1"/>
</dbReference>
<dbReference type="Pfam" id="PF00291">
    <property type="entry name" value="PALP"/>
    <property type="match status" value="1"/>
</dbReference>
<evidence type="ECO:0000256" key="8">
    <source>
        <dbReference type="ARBA" id="ARBA00031427"/>
    </source>
</evidence>
<dbReference type="GO" id="GO:0004794">
    <property type="term" value="F:threonine deaminase activity"/>
    <property type="evidence" value="ECO:0007669"/>
    <property type="project" value="UniProtKB-EC"/>
</dbReference>
<dbReference type="Gene3D" id="3.40.50.1100">
    <property type="match status" value="2"/>
</dbReference>
<comment type="caution">
    <text evidence="11">The sequence shown here is derived from an EMBL/GenBank/DDBJ whole genome shotgun (WGS) entry which is preliminary data.</text>
</comment>